<reference evidence="2" key="1">
    <citation type="submission" date="2013-09" db="EMBL/GenBank/DDBJ databases">
        <title>Corchorus olitorius genome sequencing.</title>
        <authorList>
            <person name="Alam M."/>
            <person name="Haque M.S."/>
            <person name="Islam M.S."/>
            <person name="Emdad E.M."/>
            <person name="Islam M.M."/>
            <person name="Ahmed B."/>
            <person name="Halim A."/>
            <person name="Hossen Q.M.M."/>
            <person name="Hossain M.Z."/>
            <person name="Ahmed R."/>
            <person name="Khan M.M."/>
            <person name="Islam R."/>
            <person name="Rashid M.M."/>
            <person name="Khan S.A."/>
            <person name="Rahman M.S."/>
            <person name="Alam M."/>
            <person name="Yahiya A.S."/>
            <person name="Khan M.S."/>
            <person name="Azam M.S."/>
            <person name="Haque T."/>
            <person name="Lashkar M.Z.H."/>
            <person name="Akhand A.I."/>
            <person name="Morshed G."/>
            <person name="Roy S."/>
            <person name="Uddin K.S."/>
            <person name="Rabeya T."/>
            <person name="Hossain A.S."/>
            <person name="Chowdhury A."/>
            <person name="Snigdha A.R."/>
            <person name="Mortoza M.S."/>
            <person name="Matin S.A."/>
            <person name="Hoque S.M.E."/>
            <person name="Islam M.K."/>
            <person name="Roy D.K."/>
            <person name="Haider R."/>
            <person name="Moosa M.M."/>
            <person name="Elias S.M."/>
            <person name="Hasan A.M."/>
            <person name="Jahan S."/>
            <person name="Shafiuddin M."/>
            <person name="Mahmood N."/>
            <person name="Shommy N.S."/>
        </authorList>
    </citation>
    <scope>NUCLEOTIDE SEQUENCE [LARGE SCALE GENOMIC DNA]</scope>
    <source>
        <strain evidence="2">cv. O-4</strain>
    </source>
</reference>
<dbReference type="AlphaFoldDB" id="A0A1R3KLR7"/>
<evidence type="ECO:0000313" key="2">
    <source>
        <dbReference type="Proteomes" id="UP000187203"/>
    </source>
</evidence>
<dbReference type="OrthoDB" id="10383226at2759"/>
<organism evidence="1 2">
    <name type="scientific">Corchorus olitorius</name>
    <dbReference type="NCBI Taxonomy" id="93759"/>
    <lineage>
        <taxon>Eukaryota</taxon>
        <taxon>Viridiplantae</taxon>
        <taxon>Streptophyta</taxon>
        <taxon>Embryophyta</taxon>
        <taxon>Tracheophyta</taxon>
        <taxon>Spermatophyta</taxon>
        <taxon>Magnoliopsida</taxon>
        <taxon>eudicotyledons</taxon>
        <taxon>Gunneridae</taxon>
        <taxon>Pentapetalae</taxon>
        <taxon>rosids</taxon>
        <taxon>malvids</taxon>
        <taxon>Malvales</taxon>
        <taxon>Malvaceae</taxon>
        <taxon>Grewioideae</taxon>
        <taxon>Apeibeae</taxon>
        <taxon>Corchorus</taxon>
    </lineage>
</organism>
<dbReference type="EMBL" id="AWUE01012936">
    <property type="protein sequence ID" value="OMP08033.1"/>
    <property type="molecule type" value="Genomic_DNA"/>
</dbReference>
<name>A0A1R3KLR7_9ROSI</name>
<evidence type="ECO:0000313" key="1">
    <source>
        <dbReference type="EMBL" id="OMP08033.1"/>
    </source>
</evidence>
<dbReference type="Proteomes" id="UP000187203">
    <property type="component" value="Unassembled WGS sequence"/>
</dbReference>
<protein>
    <submittedName>
        <fullName evidence="1">Uncharacterized protein</fullName>
    </submittedName>
</protein>
<sequence length="236" mass="25954">MDKITSVFQEFESHMNDVIDRPFSKMQTAVTVYSSELNAVIKDCSGACTTIMEDLVEMEDQPESIENCKLIDDGISSKKTKLLLPLPALNLTMQPPMESFKESLLGGQKISTSVFVQSDSTIKVIPKSSKKCLAFTGSVDRVASFLELLQVWTKLPLDVFIGFRPGGLSSYENDNIKSLQTLYDLFDEIPTPNGVSTMCSALICFPSGPIIYAEGRVDESLLSTSNTAFFNTASTR</sequence>
<comment type="caution">
    <text evidence="1">The sequence shown here is derived from an EMBL/GenBank/DDBJ whole genome shotgun (WGS) entry which is preliminary data.</text>
</comment>
<gene>
    <name evidence="1" type="ORF">COLO4_06838</name>
</gene>
<accession>A0A1R3KLR7</accession>
<keyword evidence="2" id="KW-1185">Reference proteome</keyword>
<proteinExistence type="predicted"/>